<name>A0A2N5M3D3_9BACI</name>
<evidence type="ECO:0000313" key="4">
    <source>
        <dbReference type="Proteomes" id="UP000234748"/>
    </source>
</evidence>
<evidence type="ECO:0000256" key="1">
    <source>
        <dbReference type="ARBA" id="ARBA00022553"/>
    </source>
</evidence>
<reference evidence="3 4" key="1">
    <citation type="submission" date="2017-11" db="EMBL/GenBank/DDBJ databases">
        <title>Comparitive Functional Genomics of Dry Heat Resistant strains isolated from the Viking Spacecraft.</title>
        <authorList>
            <person name="Seuylemezian A."/>
            <person name="Cooper K."/>
            <person name="Vaishampayan P."/>
        </authorList>
    </citation>
    <scope>NUCLEOTIDE SEQUENCE [LARGE SCALE GENOMIC DNA]</scope>
    <source>
        <strain evidence="3 4">V1-29</strain>
    </source>
</reference>
<dbReference type="Proteomes" id="UP000234748">
    <property type="component" value="Unassembled WGS sequence"/>
</dbReference>
<evidence type="ECO:0000259" key="2">
    <source>
        <dbReference type="PROSITE" id="PS50801"/>
    </source>
</evidence>
<sequence>MPLFNSVGVLPLIGNLDTDRAQLLLKQTLKQAERLKMQSLIMDLSGVQIVDTIVVHQIFQVIEALKLIGVNTLLTGIRPEIAQNMITIGMEIKGLKTKSTLEQALTYIKLSHH</sequence>
<proteinExistence type="predicted"/>
<keyword evidence="4" id="KW-1185">Reference proteome</keyword>
<organism evidence="3 4">
    <name type="scientific">Peribacillus deserti</name>
    <dbReference type="NCBI Taxonomy" id="673318"/>
    <lineage>
        <taxon>Bacteria</taxon>
        <taxon>Bacillati</taxon>
        <taxon>Bacillota</taxon>
        <taxon>Bacilli</taxon>
        <taxon>Bacillales</taxon>
        <taxon>Bacillaceae</taxon>
        <taxon>Peribacillus</taxon>
    </lineage>
</organism>
<gene>
    <name evidence="3" type="ORF">CUU66_16105</name>
</gene>
<dbReference type="CDD" id="cd07041">
    <property type="entry name" value="STAS_RsbR_RsbS_like"/>
    <property type="match status" value="1"/>
</dbReference>
<dbReference type="OrthoDB" id="9800154at2"/>
<comment type="caution">
    <text evidence="3">The sequence shown here is derived from an EMBL/GenBank/DDBJ whole genome shotgun (WGS) entry which is preliminary data.</text>
</comment>
<dbReference type="PANTHER" id="PTHR33745:SF3">
    <property type="entry name" value="RSBT CO-ANTAGONIST PROTEIN RSBRC"/>
    <property type="match status" value="1"/>
</dbReference>
<protein>
    <recommendedName>
        <fullName evidence="2">STAS domain-containing protein</fullName>
    </recommendedName>
</protein>
<dbReference type="EMBL" id="PGUY01000050">
    <property type="protein sequence ID" value="PLT28870.1"/>
    <property type="molecule type" value="Genomic_DNA"/>
</dbReference>
<accession>A0A2N5M3D3</accession>
<keyword evidence="1" id="KW-0597">Phosphoprotein</keyword>
<dbReference type="PROSITE" id="PS50801">
    <property type="entry name" value="STAS"/>
    <property type="match status" value="1"/>
</dbReference>
<dbReference type="InterPro" id="IPR002645">
    <property type="entry name" value="STAS_dom"/>
</dbReference>
<dbReference type="InterPro" id="IPR036513">
    <property type="entry name" value="STAS_dom_sf"/>
</dbReference>
<feature type="domain" description="STAS" evidence="2">
    <location>
        <begin position="1"/>
        <end position="108"/>
    </location>
</feature>
<dbReference type="Pfam" id="PF01740">
    <property type="entry name" value="STAS"/>
    <property type="match status" value="1"/>
</dbReference>
<dbReference type="InterPro" id="IPR051932">
    <property type="entry name" value="Bact_StressResp_Reg"/>
</dbReference>
<dbReference type="Gene3D" id="3.30.750.24">
    <property type="entry name" value="STAS domain"/>
    <property type="match status" value="1"/>
</dbReference>
<dbReference type="PANTHER" id="PTHR33745">
    <property type="entry name" value="RSBT ANTAGONIST PROTEIN RSBS-RELATED"/>
    <property type="match status" value="1"/>
</dbReference>
<dbReference type="AlphaFoldDB" id="A0A2N5M3D3"/>
<evidence type="ECO:0000313" key="3">
    <source>
        <dbReference type="EMBL" id="PLT28870.1"/>
    </source>
</evidence>
<dbReference type="SUPFAM" id="SSF52091">
    <property type="entry name" value="SpoIIaa-like"/>
    <property type="match status" value="1"/>
</dbReference>